<evidence type="ECO:0000313" key="3">
    <source>
        <dbReference type="EMBL" id="CDW49560.1"/>
    </source>
</evidence>
<protein>
    <submittedName>
        <fullName evidence="3">Uncharacterized protein</fullName>
    </submittedName>
</protein>
<reference evidence="3" key="1">
    <citation type="submission" date="2014-05" db="EMBL/GenBank/DDBJ databases">
        <authorList>
            <person name="Chronopoulou M."/>
        </authorList>
    </citation>
    <scope>NUCLEOTIDE SEQUENCE</scope>
    <source>
        <tissue evidence="3">Whole organism</tissue>
    </source>
</reference>
<feature type="region of interest" description="Disordered" evidence="1">
    <location>
        <begin position="26"/>
        <end position="50"/>
    </location>
</feature>
<feature type="signal peptide" evidence="2">
    <location>
        <begin position="1"/>
        <end position="16"/>
    </location>
</feature>
<sequence>MRKLLFFLSEVGLSDACMTCTLRHASHRPSLSTQTSPLPWLSWTAGDPRR</sequence>
<evidence type="ECO:0000256" key="1">
    <source>
        <dbReference type="SAM" id="MobiDB-lite"/>
    </source>
</evidence>
<keyword evidence="2" id="KW-0732">Signal</keyword>
<accession>A0A0K2VGQ2</accession>
<evidence type="ECO:0000256" key="2">
    <source>
        <dbReference type="SAM" id="SignalP"/>
    </source>
</evidence>
<feature type="chain" id="PRO_5005489694" evidence="2">
    <location>
        <begin position="17"/>
        <end position="50"/>
    </location>
</feature>
<name>A0A0K2VGQ2_LEPSM</name>
<organism evidence="3">
    <name type="scientific">Lepeophtheirus salmonis</name>
    <name type="common">Salmon louse</name>
    <name type="synonym">Caligus salmonis</name>
    <dbReference type="NCBI Taxonomy" id="72036"/>
    <lineage>
        <taxon>Eukaryota</taxon>
        <taxon>Metazoa</taxon>
        <taxon>Ecdysozoa</taxon>
        <taxon>Arthropoda</taxon>
        <taxon>Crustacea</taxon>
        <taxon>Multicrustacea</taxon>
        <taxon>Hexanauplia</taxon>
        <taxon>Copepoda</taxon>
        <taxon>Siphonostomatoida</taxon>
        <taxon>Caligidae</taxon>
        <taxon>Lepeophtheirus</taxon>
    </lineage>
</organism>
<dbReference type="AlphaFoldDB" id="A0A0K2VGQ2"/>
<dbReference type="EMBL" id="HACA01032199">
    <property type="protein sequence ID" value="CDW49560.1"/>
    <property type="molecule type" value="Transcribed_RNA"/>
</dbReference>
<proteinExistence type="predicted"/>